<dbReference type="InterPro" id="IPR044855">
    <property type="entry name" value="CoA-Trfase_III_dom3_sf"/>
</dbReference>
<dbReference type="Proteomes" id="UP000315677">
    <property type="component" value="Unassembled WGS sequence"/>
</dbReference>
<dbReference type="EMBL" id="VFPA01000001">
    <property type="protein sequence ID" value="TQM13351.1"/>
    <property type="molecule type" value="Genomic_DNA"/>
</dbReference>
<comment type="caution">
    <text evidence="1">The sequence shown here is derived from an EMBL/GenBank/DDBJ whole genome shotgun (WGS) entry which is preliminary data.</text>
</comment>
<gene>
    <name evidence="1" type="ORF">FB558_0084</name>
</gene>
<reference evidence="1 2" key="1">
    <citation type="submission" date="2019-06" db="EMBL/GenBank/DDBJ databases">
        <title>Sequencing the genomes of 1000 actinobacteria strains.</title>
        <authorList>
            <person name="Klenk H.-P."/>
        </authorList>
    </citation>
    <scope>NUCLEOTIDE SEQUENCE [LARGE SCALE GENOMIC DNA]</scope>
    <source>
        <strain evidence="1 2">DSM 45301</strain>
    </source>
</reference>
<dbReference type="SUPFAM" id="SSF89796">
    <property type="entry name" value="CoA-transferase family III (CaiB/BaiF)"/>
    <property type="match status" value="1"/>
</dbReference>
<dbReference type="InterPro" id="IPR023606">
    <property type="entry name" value="CoA-Trfase_III_dom_1_sf"/>
</dbReference>
<organism evidence="1 2">
    <name type="scientific">Pseudonocardia kunmingensis</name>
    <dbReference type="NCBI Taxonomy" id="630975"/>
    <lineage>
        <taxon>Bacteria</taxon>
        <taxon>Bacillati</taxon>
        <taxon>Actinomycetota</taxon>
        <taxon>Actinomycetes</taxon>
        <taxon>Pseudonocardiales</taxon>
        <taxon>Pseudonocardiaceae</taxon>
        <taxon>Pseudonocardia</taxon>
    </lineage>
</organism>
<dbReference type="RefSeq" id="WP_246106178.1">
    <property type="nucleotide sequence ID" value="NZ_VFPA01000001.1"/>
</dbReference>
<dbReference type="Gene3D" id="3.40.50.10540">
    <property type="entry name" value="Crotonobetainyl-coa:carnitine coa-transferase, domain 1"/>
    <property type="match status" value="1"/>
</dbReference>
<dbReference type="PANTHER" id="PTHR48228">
    <property type="entry name" value="SUCCINYL-COA--D-CITRAMALATE COA-TRANSFERASE"/>
    <property type="match status" value="1"/>
</dbReference>
<dbReference type="AlphaFoldDB" id="A0A543DVJ8"/>
<evidence type="ECO:0000313" key="1">
    <source>
        <dbReference type="EMBL" id="TQM13351.1"/>
    </source>
</evidence>
<keyword evidence="2" id="KW-1185">Reference proteome</keyword>
<sequence length="379" mass="39869">MTPPPAGALHGIRVIDMSRLAPGPLCSMMLADLGAEVIVVGGGRSGLPLTALSRGKRFISLDLKRDGGRAALRRLVSEADVLLEGFRPGVADRLGAGYAELSAVNPRLVYCSLTGYGQDGPLATTAGHDINYLALSGLLGAVGPVDRPPLPPLNLLADYGGGGMLAAFGIVSALLERERSGRGQHVDAAMVDGVVAMMVQHYSVWGQPTLPDRGRGLLGGEAPFYRCYECADGRYVAVGALEDAFFRALWDGLGLGDCPQHMSPSAWPQIEKVLSQKFLERTRDEWAEHLEGTDACVTAVLAPDEVHGHPQIRARHGALAFPEGPPVPLLSRTPGVAAPAEPADQTEAVLGELGLDADQIAAALPDEPRAVQGLTWPPI</sequence>
<evidence type="ECO:0000313" key="2">
    <source>
        <dbReference type="Proteomes" id="UP000315677"/>
    </source>
</evidence>
<accession>A0A543DVJ8</accession>
<dbReference type="InterPro" id="IPR003673">
    <property type="entry name" value="CoA-Trfase_fam_III"/>
</dbReference>
<dbReference type="PANTHER" id="PTHR48228:SF5">
    <property type="entry name" value="ALPHA-METHYLACYL-COA RACEMASE"/>
    <property type="match status" value="1"/>
</dbReference>
<dbReference type="Pfam" id="PF02515">
    <property type="entry name" value="CoA_transf_3"/>
    <property type="match status" value="1"/>
</dbReference>
<proteinExistence type="predicted"/>
<dbReference type="InterPro" id="IPR050509">
    <property type="entry name" value="CoA-transferase_III"/>
</dbReference>
<protein>
    <submittedName>
        <fullName evidence="1">Alpha-methylacyl-CoA racemase</fullName>
    </submittedName>
</protein>
<name>A0A543DVJ8_9PSEU</name>
<dbReference type="GO" id="GO:0003824">
    <property type="term" value="F:catalytic activity"/>
    <property type="evidence" value="ECO:0007669"/>
    <property type="project" value="InterPro"/>
</dbReference>
<dbReference type="Gene3D" id="3.30.1540.10">
    <property type="entry name" value="formyl-coa transferase, domain 3"/>
    <property type="match status" value="1"/>
</dbReference>